<dbReference type="OrthoDB" id="504689at2759"/>
<protein>
    <submittedName>
        <fullName evidence="3">Probable 1,4-Benzoquinone reductase</fullName>
    </submittedName>
</protein>
<dbReference type="PANTHER" id="PTHR30546">
    <property type="entry name" value="FLAVODOXIN-RELATED PROTEIN WRBA-RELATED"/>
    <property type="match status" value="1"/>
</dbReference>
<dbReference type="GO" id="GO:0010181">
    <property type="term" value="F:FMN binding"/>
    <property type="evidence" value="ECO:0007669"/>
    <property type="project" value="InterPro"/>
</dbReference>
<sequence length="219" mass="23512">MTKSPKIAVIYYSMYGHIKQMAHAAVEGIKEQGGTPTLLQFAETLPGEVLAKMHAPAKDENVPVVKPADLTEYDAFVFAFPTRYGRAVAQVSALFDATGQLWATQALNGKMATIIVSTATQHGGQETTVLTTIPYLAHQGMSMFNKQPSSLTSPPGIIYVPVGYKNQDIMNMTEILGGSPYGAATLAAGDGSRQPSELEIKGAKFHGMHFSEIVSKYIS</sequence>
<evidence type="ECO:0000313" key="3">
    <source>
        <dbReference type="EMBL" id="CCA69494.1"/>
    </source>
</evidence>
<dbReference type="InterPro" id="IPR029039">
    <property type="entry name" value="Flavoprotein-like_sf"/>
</dbReference>
<dbReference type="HOGENOM" id="CLU_051402_0_1_1"/>
<dbReference type="Gene3D" id="3.40.50.360">
    <property type="match status" value="1"/>
</dbReference>
<evidence type="ECO:0000313" key="4">
    <source>
        <dbReference type="Proteomes" id="UP000007148"/>
    </source>
</evidence>
<dbReference type="InterPro" id="IPR008254">
    <property type="entry name" value="Flavodoxin/NO_synth"/>
</dbReference>
<dbReference type="eggNOG" id="KOG3135">
    <property type="taxonomic scope" value="Eukaryota"/>
</dbReference>
<dbReference type="NCBIfam" id="TIGR01755">
    <property type="entry name" value="flav_wrbA"/>
    <property type="match status" value="1"/>
</dbReference>
<name>G4TDV8_SERID</name>
<accession>G4TDV8</accession>
<dbReference type="InParanoid" id="G4TDV8"/>
<dbReference type="FunFam" id="3.40.50.360:FF:000001">
    <property type="entry name" value="NAD(P)H dehydrogenase (Quinone) FQR1-like"/>
    <property type="match status" value="1"/>
</dbReference>
<keyword evidence="4" id="KW-1185">Reference proteome</keyword>
<dbReference type="PANTHER" id="PTHR30546:SF23">
    <property type="entry name" value="FLAVOPROTEIN-LIKE PROTEIN YCP4-RELATED"/>
    <property type="match status" value="1"/>
</dbReference>
<dbReference type="AlphaFoldDB" id="G4TDV8"/>
<feature type="domain" description="Flavodoxin-like" evidence="2">
    <location>
        <begin position="7"/>
        <end position="210"/>
    </location>
</feature>
<comment type="similarity">
    <text evidence="1">Belongs to the WrbA family.</text>
</comment>
<dbReference type="EMBL" id="CAFZ01000056">
    <property type="protein sequence ID" value="CCA69494.1"/>
    <property type="molecule type" value="Genomic_DNA"/>
</dbReference>
<dbReference type="Pfam" id="PF00258">
    <property type="entry name" value="Flavodoxin_1"/>
    <property type="match status" value="1"/>
</dbReference>
<dbReference type="STRING" id="1109443.G4TDV8"/>
<dbReference type="PROSITE" id="PS50902">
    <property type="entry name" value="FLAVODOXIN_LIKE"/>
    <property type="match status" value="1"/>
</dbReference>
<dbReference type="NCBIfam" id="NF002999">
    <property type="entry name" value="PRK03767.1"/>
    <property type="match status" value="1"/>
</dbReference>
<reference evidence="3 4" key="1">
    <citation type="journal article" date="2011" name="PLoS Pathog.">
        <title>Endophytic Life Strategies Decoded by Genome and Transcriptome Analyses of the Mutualistic Root Symbiont Piriformospora indica.</title>
        <authorList>
            <person name="Zuccaro A."/>
            <person name="Lahrmann U."/>
            <person name="Guldener U."/>
            <person name="Langen G."/>
            <person name="Pfiffi S."/>
            <person name="Biedenkopf D."/>
            <person name="Wong P."/>
            <person name="Samans B."/>
            <person name="Grimm C."/>
            <person name="Basiewicz M."/>
            <person name="Murat C."/>
            <person name="Martin F."/>
            <person name="Kogel K.H."/>
        </authorList>
    </citation>
    <scope>NUCLEOTIDE SEQUENCE [LARGE SCALE GENOMIC DNA]</scope>
    <source>
        <strain evidence="3 4">DSM 11827</strain>
    </source>
</reference>
<evidence type="ECO:0000256" key="1">
    <source>
        <dbReference type="ARBA" id="ARBA00006961"/>
    </source>
</evidence>
<dbReference type="SUPFAM" id="SSF52218">
    <property type="entry name" value="Flavoproteins"/>
    <property type="match status" value="1"/>
</dbReference>
<comment type="caution">
    <text evidence="3">The sequence shown here is derived from an EMBL/GenBank/DDBJ whole genome shotgun (WGS) entry which is preliminary data.</text>
</comment>
<gene>
    <name evidence="3" type="ORF">PIIN_03394</name>
</gene>
<dbReference type="GO" id="GO:0016020">
    <property type="term" value="C:membrane"/>
    <property type="evidence" value="ECO:0007669"/>
    <property type="project" value="TreeGrafter"/>
</dbReference>
<dbReference type="InterPro" id="IPR010089">
    <property type="entry name" value="Flavoprotein_WrbA-like"/>
</dbReference>
<dbReference type="OMA" id="QGRYMAA"/>
<organism evidence="3 4">
    <name type="scientific">Serendipita indica (strain DSM 11827)</name>
    <name type="common">Root endophyte fungus</name>
    <name type="synonym">Piriformospora indica</name>
    <dbReference type="NCBI Taxonomy" id="1109443"/>
    <lineage>
        <taxon>Eukaryota</taxon>
        <taxon>Fungi</taxon>
        <taxon>Dikarya</taxon>
        <taxon>Basidiomycota</taxon>
        <taxon>Agaricomycotina</taxon>
        <taxon>Agaricomycetes</taxon>
        <taxon>Sebacinales</taxon>
        <taxon>Serendipitaceae</taxon>
        <taxon>Serendipita</taxon>
    </lineage>
</organism>
<dbReference type="Proteomes" id="UP000007148">
    <property type="component" value="Unassembled WGS sequence"/>
</dbReference>
<evidence type="ECO:0000259" key="2">
    <source>
        <dbReference type="PROSITE" id="PS50902"/>
    </source>
</evidence>
<dbReference type="GO" id="GO:0003955">
    <property type="term" value="F:NAD(P)H dehydrogenase (quinone) activity"/>
    <property type="evidence" value="ECO:0007669"/>
    <property type="project" value="InterPro"/>
</dbReference>
<proteinExistence type="inferred from homology"/>